<name>A0A9D2ART1_9FIRM</name>
<reference evidence="1" key="2">
    <citation type="submission" date="2021-04" db="EMBL/GenBank/DDBJ databases">
        <authorList>
            <person name="Gilroy R."/>
        </authorList>
    </citation>
    <scope>NUCLEOTIDE SEQUENCE</scope>
    <source>
        <strain evidence="1">26628</strain>
    </source>
</reference>
<dbReference type="AlphaFoldDB" id="A0A9D2ART1"/>
<comment type="caution">
    <text evidence="1">The sequence shown here is derived from an EMBL/GenBank/DDBJ whole genome shotgun (WGS) entry which is preliminary data.</text>
</comment>
<evidence type="ECO:0000313" key="1">
    <source>
        <dbReference type="EMBL" id="HIX46676.1"/>
    </source>
</evidence>
<proteinExistence type="predicted"/>
<protein>
    <submittedName>
        <fullName evidence="1">Uncharacterized protein</fullName>
    </submittedName>
</protein>
<sequence length="159" mass="17632">MVKRVITRIIAIVLLVGIVGGLAAWLTVNFVAHPLASFEREDISILLITHYESDEQGVVRPRVVDFQPQTQQAAEVSELLQEQQYRRNFTFKRCYPEISVSVLLGEGDEQMLYTVDIACDGTVQVNETRGALIGGEEEASKLIAALLPYLSAASEPIDR</sequence>
<organism evidence="1 2">
    <name type="scientific">Candidatus Borkfalkia faecigallinarum</name>
    <dbReference type="NCBI Taxonomy" id="2838509"/>
    <lineage>
        <taxon>Bacteria</taxon>
        <taxon>Bacillati</taxon>
        <taxon>Bacillota</taxon>
        <taxon>Clostridia</taxon>
        <taxon>Christensenellales</taxon>
        <taxon>Christensenellaceae</taxon>
        <taxon>Candidatus Borkfalkia</taxon>
    </lineage>
</organism>
<reference evidence="1" key="1">
    <citation type="journal article" date="2021" name="PeerJ">
        <title>Extensive microbial diversity within the chicken gut microbiome revealed by metagenomics and culture.</title>
        <authorList>
            <person name="Gilroy R."/>
            <person name="Ravi A."/>
            <person name="Getino M."/>
            <person name="Pursley I."/>
            <person name="Horton D.L."/>
            <person name="Alikhan N.F."/>
            <person name="Baker D."/>
            <person name="Gharbi K."/>
            <person name="Hall N."/>
            <person name="Watson M."/>
            <person name="Adriaenssens E.M."/>
            <person name="Foster-Nyarko E."/>
            <person name="Jarju S."/>
            <person name="Secka A."/>
            <person name="Antonio M."/>
            <person name="Oren A."/>
            <person name="Chaudhuri R.R."/>
            <person name="La Ragione R."/>
            <person name="Hildebrand F."/>
            <person name="Pallen M.J."/>
        </authorList>
    </citation>
    <scope>NUCLEOTIDE SEQUENCE</scope>
    <source>
        <strain evidence="1">26628</strain>
    </source>
</reference>
<evidence type="ECO:0000313" key="2">
    <source>
        <dbReference type="Proteomes" id="UP000824249"/>
    </source>
</evidence>
<gene>
    <name evidence="1" type="ORF">H9737_03185</name>
</gene>
<dbReference type="EMBL" id="DXFD01000052">
    <property type="protein sequence ID" value="HIX46676.1"/>
    <property type="molecule type" value="Genomic_DNA"/>
</dbReference>
<accession>A0A9D2ART1</accession>
<dbReference type="Proteomes" id="UP000824249">
    <property type="component" value="Unassembled WGS sequence"/>
</dbReference>